<name>D7L1S8_ARALL</name>
<dbReference type="Gramene" id="Al_scaffold_0003_3295">
    <property type="protein sequence ID" value="Al_scaffold_0003_3295"/>
    <property type="gene ID" value="Al_scaffold_0003_3295"/>
</dbReference>
<keyword evidence="2" id="KW-0324">Glycolysis</keyword>
<dbReference type="PANTHER" id="PTHR43650">
    <property type="entry name" value="PYROPHOSPHATE--FRUCTOSE 6-PHOSPHATE 1-PHOSPHOTRANSFERASE"/>
    <property type="match status" value="1"/>
</dbReference>
<dbReference type="Proteomes" id="UP000008694">
    <property type="component" value="Unassembled WGS sequence"/>
</dbReference>
<reference evidence="4" key="1">
    <citation type="journal article" date="2011" name="Nat. Genet.">
        <title>The Arabidopsis lyrata genome sequence and the basis of rapid genome size change.</title>
        <authorList>
            <person name="Hu T.T."/>
            <person name="Pattyn P."/>
            <person name="Bakker E.G."/>
            <person name="Cao J."/>
            <person name="Cheng J.-F."/>
            <person name="Clark R.M."/>
            <person name="Fahlgren N."/>
            <person name="Fawcett J.A."/>
            <person name="Grimwood J."/>
            <person name="Gundlach H."/>
            <person name="Haberer G."/>
            <person name="Hollister J.D."/>
            <person name="Ossowski S."/>
            <person name="Ottilar R.P."/>
            <person name="Salamov A.A."/>
            <person name="Schneeberger K."/>
            <person name="Spannagl M."/>
            <person name="Wang X."/>
            <person name="Yang L."/>
            <person name="Nasrallah M.E."/>
            <person name="Bergelson J."/>
            <person name="Carrington J.C."/>
            <person name="Gaut B.S."/>
            <person name="Schmutz J."/>
            <person name="Mayer K.F.X."/>
            <person name="Van de Peer Y."/>
            <person name="Grigoriev I.V."/>
            <person name="Nordborg M."/>
            <person name="Weigel D."/>
            <person name="Guo Y.-L."/>
        </authorList>
    </citation>
    <scope>NUCLEOTIDE SEQUENCE [LARGE SCALE GENOMIC DNA]</scope>
    <source>
        <strain evidence="4">cv. MN47</strain>
    </source>
</reference>
<dbReference type="GO" id="GO:0047334">
    <property type="term" value="F:diphosphate-fructose-6-phosphate 1-phosphotransferase activity"/>
    <property type="evidence" value="ECO:0007669"/>
    <property type="project" value="TreeGrafter"/>
</dbReference>
<accession>D7L1S8</accession>
<dbReference type="EMBL" id="GL348715">
    <property type="protein sequence ID" value="EFH60092.1"/>
    <property type="molecule type" value="Genomic_DNA"/>
</dbReference>
<proteinExistence type="predicted"/>
<dbReference type="GO" id="GO:0009749">
    <property type="term" value="P:response to glucose"/>
    <property type="evidence" value="ECO:0007669"/>
    <property type="project" value="TreeGrafter"/>
</dbReference>
<dbReference type="eggNOG" id="KOG2440">
    <property type="taxonomic scope" value="Eukaryota"/>
</dbReference>
<evidence type="ECO:0000256" key="2">
    <source>
        <dbReference type="ARBA" id="ARBA00023152"/>
    </source>
</evidence>
<organism evidence="4">
    <name type="scientific">Arabidopsis lyrata subsp. lyrata</name>
    <name type="common">Lyre-leaved rock-cress</name>
    <dbReference type="NCBI Taxonomy" id="81972"/>
    <lineage>
        <taxon>Eukaryota</taxon>
        <taxon>Viridiplantae</taxon>
        <taxon>Streptophyta</taxon>
        <taxon>Embryophyta</taxon>
        <taxon>Tracheophyta</taxon>
        <taxon>Spermatophyta</taxon>
        <taxon>Magnoliopsida</taxon>
        <taxon>eudicotyledons</taxon>
        <taxon>Gunneridae</taxon>
        <taxon>Pentapetalae</taxon>
        <taxon>rosids</taxon>
        <taxon>malvids</taxon>
        <taxon>Brassicales</taxon>
        <taxon>Brassicaceae</taxon>
        <taxon>Camelineae</taxon>
        <taxon>Arabidopsis</taxon>
    </lineage>
</organism>
<dbReference type="GO" id="GO:0005829">
    <property type="term" value="C:cytosol"/>
    <property type="evidence" value="ECO:0007669"/>
    <property type="project" value="TreeGrafter"/>
</dbReference>
<gene>
    <name evidence="3" type="ORF">ARALYDRAFT_674098</name>
</gene>
<dbReference type="HOGENOM" id="CLU_2944822_0_0_1"/>
<evidence type="ECO:0000313" key="4">
    <source>
        <dbReference type="Proteomes" id="UP000008694"/>
    </source>
</evidence>
<dbReference type="GO" id="GO:0006096">
    <property type="term" value="P:glycolytic process"/>
    <property type="evidence" value="ECO:0007669"/>
    <property type="project" value="UniProtKB-KW"/>
</dbReference>
<keyword evidence="1" id="KW-0963">Cytoplasm</keyword>
<dbReference type="AlphaFoldDB" id="D7L1S8"/>
<evidence type="ECO:0000313" key="3">
    <source>
        <dbReference type="EMBL" id="EFH60092.1"/>
    </source>
</evidence>
<dbReference type="GO" id="GO:0015979">
    <property type="term" value="P:photosynthesis"/>
    <property type="evidence" value="ECO:0007669"/>
    <property type="project" value="TreeGrafter"/>
</dbReference>
<dbReference type="PANTHER" id="PTHR43650:SF29">
    <property type="entry name" value="PYROPHOSPHATE--FRUCTOSE 6-PHOSPHATE 1-PHOSPHOTRANSFERASE SUBUNIT BETA 1"/>
    <property type="match status" value="1"/>
</dbReference>
<dbReference type="Gene3D" id="1.10.10.480">
    <property type="entry name" value="Phosphofructokinase, domain 3"/>
    <property type="match status" value="1"/>
</dbReference>
<protein>
    <submittedName>
        <fullName evidence="3">Predicted protein</fullName>
    </submittedName>
</protein>
<sequence length="60" mass="7005">MIAELNEILENEVVDENGLWKKKITEQSLKVFDRLPEAIQEQLIATLDQNRNVQIRILNS</sequence>
<keyword evidence="4" id="KW-1185">Reference proteome</keyword>
<dbReference type="STRING" id="81972.D7L1S8"/>
<evidence type="ECO:0000256" key="1">
    <source>
        <dbReference type="ARBA" id="ARBA00022490"/>
    </source>
</evidence>